<keyword evidence="2" id="KW-1185">Reference proteome</keyword>
<dbReference type="OrthoDB" id="6778670at2759"/>
<name>A0A9P0D4E7_9CUCU</name>
<evidence type="ECO:0000313" key="2">
    <source>
        <dbReference type="Proteomes" id="UP001153636"/>
    </source>
</evidence>
<dbReference type="Proteomes" id="UP001153636">
    <property type="component" value="Chromosome 6"/>
</dbReference>
<reference evidence="1" key="1">
    <citation type="submission" date="2022-01" db="EMBL/GenBank/DDBJ databases">
        <authorList>
            <person name="King R."/>
        </authorList>
    </citation>
    <scope>NUCLEOTIDE SEQUENCE</scope>
</reference>
<accession>A0A9P0D4E7</accession>
<dbReference type="AlphaFoldDB" id="A0A9P0D4E7"/>
<dbReference type="EMBL" id="OV651818">
    <property type="protein sequence ID" value="CAH1112081.1"/>
    <property type="molecule type" value="Genomic_DNA"/>
</dbReference>
<organism evidence="1 2">
    <name type="scientific">Psylliodes chrysocephalus</name>
    <dbReference type="NCBI Taxonomy" id="3402493"/>
    <lineage>
        <taxon>Eukaryota</taxon>
        <taxon>Metazoa</taxon>
        <taxon>Ecdysozoa</taxon>
        <taxon>Arthropoda</taxon>
        <taxon>Hexapoda</taxon>
        <taxon>Insecta</taxon>
        <taxon>Pterygota</taxon>
        <taxon>Neoptera</taxon>
        <taxon>Endopterygota</taxon>
        <taxon>Coleoptera</taxon>
        <taxon>Polyphaga</taxon>
        <taxon>Cucujiformia</taxon>
        <taxon>Chrysomeloidea</taxon>
        <taxon>Chrysomelidae</taxon>
        <taxon>Galerucinae</taxon>
        <taxon>Alticini</taxon>
        <taxon>Psylliodes</taxon>
    </lineage>
</organism>
<sequence>MMVFDRIFSEIKKRVDSATTLNMSNEELQKHEADLGRNYERDLKVEFCQELYVFKEQECQEISNQEVICHESVTTPLEEDAPCEVLLLRLFKNLINCQTILLDNVDIKIQKIRQNKWMMIISPQNTVAQRICGQDNDNVLLEGTFLLE</sequence>
<gene>
    <name evidence="1" type="ORF">PSYICH_LOCUS12628</name>
</gene>
<proteinExistence type="predicted"/>
<evidence type="ECO:0000313" key="1">
    <source>
        <dbReference type="EMBL" id="CAH1112081.1"/>
    </source>
</evidence>
<protein>
    <submittedName>
        <fullName evidence="1">Uncharacterized protein</fullName>
    </submittedName>
</protein>